<dbReference type="EMBL" id="JACHJQ010000003">
    <property type="protein sequence ID" value="MBB4906374.1"/>
    <property type="molecule type" value="Genomic_DNA"/>
</dbReference>
<keyword evidence="2" id="KW-0472">Membrane</keyword>
<evidence type="ECO:0000256" key="2">
    <source>
        <dbReference type="SAM" id="Phobius"/>
    </source>
</evidence>
<evidence type="ECO:0000256" key="1">
    <source>
        <dbReference type="SAM" id="MobiDB-lite"/>
    </source>
</evidence>
<organism evidence="3 4">
    <name type="scientific">Actinophytocola algeriensis</name>
    <dbReference type="NCBI Taxonomy" id="1768010"/>
    <lineage>
        <taxon>Bacteria</taxon>
        <taxon>Bacillati</taxon>
        <taxon>Actinomycetota</taxon>
        <taxon>Actinomycetes</taxon>
        <taxon>Pseudonocardiales</taxon>
        <taxon>Pseudonocardiaceae</taxon>
    </lineage>
</organism>
<dbReference type="Proteomes" id="UP000520767">
    <property type="component" value="Unassembled WGS sequence"/>
</dbReference>
<feature type="compositionally biased region" description="Low complexity" evidence="1">
    <location>
        <begin position="99"/>
        <end position="116"/>
    </location>
</feature>
<dbReference type="RefSeq" id="WP_184810595.1">
    <property type="nucleotide sequence ID" value="NZ_JACHJQ010000003.1"/>
</dbReference>
<dbReference type="AlphaFoldDB" id="A0A7W7VDS0"/>
<comment type="caution">
    <text evidence="3">The sequence shown here is derived from an EMBL/GenBank/DDBJ whole genome shotgun (WGS) entry which is preliminary data.</text>
</comment>
<accession>A0A7W7VDS0</accession>
<reference evidence="3 4" key="1">
    <citation type="submission" date="2020-08" db="EMBL/GenBank/DDBJ databases">
        <title>Genomic Encyclopedia of Type Strains, Phase III (KMG-III): the genomes of soil and plant-associated and newly described type strains.</title>
        <authorList>
            <person name="Whitman W."/>
        </authorList>
    </citation>
    <scope>NUCLEOTIDE SEQUENCE [LARGE SCALE GENOMIC DNA]</scope>
    <source>
        <strain evidence="3 4">CECT 8960</strain>
    </source>
</reference>
<protein>
    <submittedName>
        <fullName evidence="3">Phosphohistidine swiveling domain-containing protein</fullName>
    </submittedName>
</protein>
<name>A0A7W7VDS0_9PSEU</name>
<sequence length="342" mass="35199">MSREIDEKELRTLFAEIEAPPGLDEWRERIADVHVEEHGSDEGGVVTQLRPRPRKRHSLATAAAVIAVVGLGGAVVMSRLLTDAPPTDPTMIIDGPGKTSSSPTSEPDTSGTSTTPPGTPAGPEPSWGPLTGDPAVSNTGVPRGATLRDHQGDLRITTAGQVVEDLRVSGAVIVEAPGVTLRRVVVVAPSGVPALVQLAGDLTVVDSEFVGGAALTQRASGLVVRRSTVDSGAVLTSGAEVYDSYFAESDVRVSAGASGVVLRHNVVGRVSMSDLDGPIRNVTVQDSLLTQVNAPTGPGSAGIHVLANRFLGGAPSTGWHPSAADYRWSGNVFEDTGAPAGP</sequence>
<keyword evidence="2" id="KW-1133">Transmembrane helix</keyword>
<proteinExistence type="predicted"/>
<keyword evidence="2" id="KW-0812">Transmembrane</keyword>
<feature type="region of interest" description="Disordered" evidence="1">
    <location>
        <begin position="82"/>
        <end position="152"/>
    </location>
</feature>
<keyword evidence="4" id="KW-1185">Reference proteome</keyword>
<evidence type="ECO:0000313" key="3">
    <source>
        <dbReference type="EMBL" id="MBB4906374.1"/>
    </source>
</evidence>
<feature type="transmembrane region" description="Helical" evidence="2">
    <location>
        <begin position="59"/>
        <end position="81"/>
    </location>
</feature>
<gene>
    <name evidence="3" type="ORF">FHR82_002594</name>
</gene>
<evidence type="ECO:0000313" key="4">
    <source>
        <dbReference type="Proteomes" id="UP000520767"/>
    </source>
</evidence>